<dbReference type="AlphaFoldDB" id="A0A2T6ZPB9"/>
<evidence type="ECO:0000256" key="2">
    <source>
        <dbReference type="ARBA" id="ARBA00022723"/>
    </source>
</evidence>
<keyword evidence="3" id="KW-0862">Zinc</keyword>
<protein>
    <recommendedName>
        <fullName evidence="5">CENP-V/GFA domain-containing protein</fullName>
    </recommendedName>
</protein>
<evidence type="ECO:0000313" key="7">
    <source>
        <dbReference type="Proteomes" id="UP000244722"/>
    </source>
</evidence>
<dbReference type="EMBL" id="NESQ01000156">
    <property type="protein sequence ID" value="PUU77274.1"/>
    <property type="molecule type" value="Genomic_DNA"/>
</dbReference>
<evidence type="ECO:0000256" key="3">
    <source>
        <dbReference type="ARBA" id="ARBA00022833"/>
    </source>
</evidence>
<feature type="domain" description="CENP-V/GFA" evidence="5">
    <location>
        <begin position="184"/>
        <end position="313"/>
    </location>
</feature>
<sequence>MPEDTGKQEIVTGRCHCQAVTYNFTFTRPLIALYTHETFIRLQTGFPINLYIPMSPDCNFQFPHDSQNLQSFKSGDKTAFFCKTCGTTLSFTRSGQLPCILAPTIEVLPGRQLSDYIHPRGHTYLSEARRKMGGFTDIIKDGLPHYTGDVGNDLASESLTMAESSVVDEPPVTSENYQGGPDVLDGYCCCRALRFSIARPPEDYDSDPILQRWVKPSRKFAASFCFCTSCRTVSGAPLFGWCFIPTKQLRIYPTSIPSLAVYKSSDKCTRRFCASCGATAFFALDSLNNEMWDTAIGLLPLGKLESGGWCVWKCDGGDQFVDSYIHGWKDGILSYERDGEGYFKDLVEQVRSGRATLGL</sequence>
<evidence type="ECO:0000256" key="4">
    <source>
        <dbReference type="ARBA" id="ARBA00023239"/>
    </source>
</evidence>
<comment type="similarity">
    <text evidence="1">Belongs to the Gfa family.</text>
</comment>
<dbReference type="Pfam" id="PF04828">
    <property type="entry name" value="GFA"/>
    <property type="match status" value="2"/>
</dbReference>
<dbReference type="Gene3D" id="3.90.1590.10">
    <property type="entry name" value="glutathione-dependent formaldehyde- activating enzyme (gfa)"/>
    <property type="match status" value="2"/>
</dbReference>
<dbReference type="InterPro" id="IPR011057">
    <property type="entry name" value="Mss4-like_sf"/>
</dbReference>
<dbReference type="GO" id="GO:0016846">
    <property type="term" value="F:carbon-sulfur lyase activity"/>
    <property type="evidence" value="ECO:0007669"/>
    <property type="project" value="InterPro"/>
</dbReference>
<dbReference type="SUPFAM" id="SSF51316">
    <property type="entry name" value="Mss4-like"/>
    <property type="match status" value="2"/>
</dbReference>
<keyword evidence="2" id="KW-0479">Metal-binding</keyword>
<dbReference type="GO" id="GO:0046872">
    <property type="term" value="F:metal ion binding"/>
    <property type="evidence" value="ECO:0007669"/>
    <property type="project" value="UniProtKB-KW"/>
</dbReference>
<evidence type="ECO:0000313" key="6">
    <source>
        <dbReference type="EMBL" id="PUU77274.1"/>
    </source>
</evidence>
<gene>
    <name evidence="6" type="ORF">B9Z19DRAFT_1146395</name>
</gene>
<evidence type="ECO:0000259" key="5">
    <source>
        <dbReference type="PROSITE" id="PS51891"/>
    </source>
</evidence>
<dbReference type="PANTHER" id="PTHR33337">
    <property type="entry name" value="GFA DOMAIN-CONTAINING PROTEIN"/>
    <property type="match status" value="1"/>
</dbReference>
<dbReference type="InterPro" id="IPR006913">
    <property type="entry name" value="CENP-V/GFA"/>
</dbReference>
<dbReference type="PROSITE" id="PS51891">
    <property type="entry name" value="CENP_V_GFA"/>
    <property type="match status" value="1"/>
</dbReference>
<evidence type="ECO:0000256" key="1">
    <source>
        <dbReference type="ARBA" id="ARBA00005495"/>
    </source>
</evidence>
<dbReference type="PANTHER" id="PTHR33337:SF40">
    <property type="entry name" value="CENP-V_GFA DOMAIN-CONTAINING PROTEIN-RELATED"/>
    <property type="match status" value="1"/>
</dbReference>
<name>A0A2T6ZPB9_TUBBO</name>
<keyword evidence="7" id="KW-1185">Reference proteome</keyword>
<accession>A0A2T6ZPB9</accession>
<dbReference type="STRING" id="42251.A0A2T6ZPB9"/>
<dbReference type="Proteomes" id="UP000244722">
    <property type="component" value="Unassembled WGS sequence"/>
</dbReference>
<dbReference type="OrthoDB" id="5422068at2759"/>
<organism evidence="6 7">
    <name type="scientific">Tuber borchii</name>
    <name type="common">White truffle</name>
    <dbReference type="NCBI Taxonomy" id="42251"/>
    <lineage>
        <taxon>Eukaryota</taxon>
        <taxon>Fungi</taxon>
        <taxon>Dikarya</taxon>
        <taxon>Ascomycota</taxon>
        <taxon>Pezizomycotina</taxon>
        <taxon>Pezizomycetes</taxon>
        <taxon>Pezizales</taxon>
        <taxon>Tuberaceae</taxon>
        <taxon>Tuber</taxon>
    </lineage>
</organism>
<reference evidence="6 7" key="1">
    <citation type="submission" date="2017-04" db="EMBL/GenBank/DDBJ databases">
        <title>Draft genome sequence of Tuber borchii Vittad., a whitish edible truffle.</title>
        <authorList>
            <consortium name="DOE Joint Genome Institute"/>
            <person name="Murat C."/>
            <person name="Kuo A."/>
            <person name="Barry K.W."/>
            <person name="Clum A."/>
            <person name="Dockter R.B."/>
            <person name="Fauchery L."/>
            <person name="Iotti M."/>
            <person name="Kohler A."/>
            <person name="Labutti K."/>
            <person name="Lindquist E.A."/>
            <person name="Lipzen A."/>
            <person name="Ohm R.A."/>
            <person name="Wang M."/>
            <person name="Grigoriev I.V."/>
            <person name="Zambonelli A."/>
            <person name="Martin F.M."/>
        </authorList>
    </citation>
    <scope>NUCLEOTIDE SEQUENCE [LARGE SCALE GENOMIC DNA]</scope>
    <source>
        <strain evidence="6 7">Tbo3840</strain>
    </source>
</reference>
<comment type="caution">
    <text evidence="6">The sequence shown here is derived from an EMBL/GenBank/DDBJ whole genome shotgun (WGS) entry which is preliminary data.</text>
</comment>
<proteinExistence type="inferred from homology"/>
<keyword evidence="4" id="KW-0456">Lyase</keyword>